<keyword evidence="1" id="KW-0812">Transmembrane</keyword>
<dbReference type="AlphaFoldDB" id="A0A386AX57"/>
<dbReference type="EMBL" id="MH591085">
    <property type="protein sequence ID" value="AYC63953.1"/>
    <property type="molecule type" value="Genomic_DNA"/>
</dbReference>
<keyword evidence="1" id="KW-0472">Membrane</keyword>
<reference evidence="2" key="2">
    <citation type="journal article" date="2019" name="Mol. Phylogenet. Evol.">
        <title>Reassessment of the classification of bryopsidales (chlorophyta) based on chloroplast phylogenomic analyses.</title>
        <authorList>
            <person name="Cremen M.C."/>
            <person name="Leliaert F."/>
            <person name="West J."/>
            <person name="Lam D.W."/>
            <person name="Shimada S."/>
            <person name="Lopez-Bautista J.M."/>
            <person name="Verbruggen H."/>
        </authorList>
    </citation>
    <scope>NUCLEOTIDE SEQUENCE</scope>
</reference>
<name>A0A386AX57_9CHLO</name>
<gene>
    <name evidence="2" type="primary">orf297</name>
</gene>
<sequence length="297" mass="34529">MQAQRLINHQRVSAWERRFDFVYFQALEDYDEAESIRKSEKWNMYQVTNLNELASVLKWKTMNSAKGASIPTVGRPLPEADNYDMILIRKICELRAQIDEIPLNLRKVSIGAQTQMQAHRLINGNEKVIAWEPQYDYIYYCMLEDLKPEDRVPDFKKWTHEQINKFKETALNLKNEIQQEYEQQYQRVIVPAEPSEVIASTSSQSNQERLNPVVQEPTRSTHELELMPATPPAHQSANMGGPPPWDFTFLIICIVCFGVNSIWKWKSKDKKTKTPIVRIYEKNPKGAGLNTTNTKVI</sequence>
<geneLocation type="chloroplast" evidence="2"/>
<keyword evidence="2" id="KW-0934">Plastid</keyword>
<keyword evidence="2" id="KW-0150">Chloroplast</keyword>
<reference evidence="2" key="1">
    <citation type="submission" date="2018-07" db="EMBL/GenBank/DDBJ databases">
        <authorList>
            <person name="Quirk P.G."/>
            <person name="Krulwich T.A."/>
        </authorList>
    </citation>
    <scope>NUCLEOTIDE SEQUENCE</scope>
</reference>
<organism evidence="2">
    <name type="scientific">Flabellia petiolata</name>
    <dbReference type="NCBI Taxonomy" id="189428"/>
    <lineage>
        <taxon>Eukaryota</taxon>
        <taxon>Viridiplantae</taxon>
        <taxon>Chlorophyta</taxon>
        <taxon>core chlorophytes</taxon>
        <taxon>Ulvophyceae</taxon>
        <taxon>TCBD clade</taxon>
        <taxon>Bryopsidales</taxon>
        <taxon>Halimedineae</taxon>
        <taxon>Halimedaceae</taxon>
        <taxon>Udoteae</taxon>
        <taxon>Flabellia</taxon>
    </lineage>
</organism>
<keyword evidence="1" id="KW-1133">Transmembrane helix</keyword>
<feature type="transmembrane region" description="Helical" evidence="1">
    <location>
        <begin position="245"/>
        <end position="263"/>
    </location>
</feature>
<proteinExistence type="predicted"/>
<evidence type="ECO:0000256" key="1">
    <source>
        <dbReference type="SAM" id="Phobius"/>
    </source>
</evidence>
<protein>
    <submittedName>
        <fullName evidence="2">Uncharacterized protein</fullName>
    </submittedName>
</protein>
<accession>A0A386AX57</accession>
<evidence type="ECO:0000313" key="2">
    <source>
        <dbReference type="EMBL" id="AYC63953.1"/>
    </source>
</evidence>